<evidence type="ECO:0000256" key="1">
    <source>
        <dbReference type="SAM" id="Coils"/>
    </source>
</evidence>
<feature type="region of interest" description="Disordered" evidence="2">
    <location>
        <begin position="230"/>
        <end position="377"/>
    </location>
</feature>
<evidence type="ECO:0000313" key="4">
    <source>
        <dbReference type="Proteomes" id="UP000567885"/>
    </source>
</evidence>
<feature type="coiled-coil region" evidence="1">
    <location>
        <begin position="90"/>
        <end position="117"/>
    </location>
</feature>
<sequence>MAEAIGVIASVATIGSMVPPAVKLAKILRSIAKHEEPFRNAILTMASSIQMCGNTIRLAVHQLEGSRSILNKIKDKPLGVLNYADESQPMDAFIERKEAIEKQLSEAVKKLEAIKRQPSTLKMLKWYIWDKMNLNSLLSDMQLLGQCLSIVCPILQMEISRYKMKVSTAEVKDIVKEQIQSLHQELKMGERQYKKMRDERLFVRNQGSGFEAEFQNMGEPLLRLSKSIRNTGSVPRNTAPKATSSAPRQANLRSRNRMQNGGRVDRKIGASSSAESQRQRNGDQGPRLLPHSVPSEIRRTAPASHAPEVPEVFIRPRCRNTKLTEPSLESLTTSRASESLLSSLSSSVQVQQTPRTPQTPDTPATLEIPQTSCASKTPEPLRVSALKKDTVRTFDITTGVLRRHESDERAIPVLAVIDPTTLDNFISVKQATELGLHIQSLDQDDHDRLYQIFSPLNGTVMNKVKGVRWRRTDWSKSILLDFWVQDCYPQDGEQMVLGRNFIQALKEAEQAG</sequence>
<feature type="compositionally biased region" description="Low complexity" evidence="2">
    <location>
        <begin position="327"/>
        <end position="363"/>
    </location>
</feature>
<feature type="compositionally biased region" description="Polar residues" evidence="2">
    <location>
        <begin position="230"/>
        <end position="259"/>
    </location>
</feature>
<accession>A0A8H5SU05</accession>
<evidence type="ECO:0000256" key="2">
    <source>
        <dbReference type="SAM" id="MobiDB-lite"/>
    </source>
</evidence>
<protein>
    <submittedName>
        <fullName evidence="3">Uncharacterized protein</fullName>
    </submittedName>
</protein>
<gene>
    <name evidence="3" type="ORF">FHETE_10292</name>
</gene>
<dbReference type="Proteomes" id="UP000567885">
    <property type="component" value="Unassembled WGS sequence"/>
</dbReference>
<dbReference type="OrthoDB" id="6359816at2759"/>
<organism evidence="3 4">
    <name type="scientific">Fusarium heterosporum</name>
    <dbReference type="NCBI Taxonomy" id="42747"/>
    <lineage>
        <taxon>Eukaryota</taxon>
        <taxon>Fungi</taxon>
        <taxon>Dikarya</taxon>
        <taxon>Ascomycota</taxon>
        <taxon>Pezizomycotina</taxon>
        <taxon>Sordariomycetes</taxon>
        <taxon>Hypocreomycetidae</taxon>
        <taxon>Hypocreales</taxon>
        <taxon>Nectriaceae</taxon>
        <taxon>Fusarium</taxon>
        <taxon>Fusarium heterosporum species complex</taxon>
    </lineage>
</organism>
<name>A0A8H5SU05_FUSHE</name>
<keyword evidence="4" id="KW-1185">Reference proteome</keyword>
<reference evidence="3 4" key="1">
    <citation type="submission" date="2020-05" db="EMBL/GenBank/DDBJ databases">
        <title>Identification and distribution of gene clusters putatively required for synthesis of sphingolipid metabolism inhibitors in phylogenetically diverse species of the filamentous fungus Fusarium.</title>
        <authorList>
            <person name="Kim H.-S."/>
            <person name="Busman M."/>
            <person name="Brown D.W."/>
            <person name="Divon H."/>
            <person name="Uhlig S."/>
            <person name="Proctor R.H."/>
        </authorList>
    </citation>
    <scope>NUCLEOTIDE SEQUENCE [LARGE SCALE GENOMIC DNA]</scope>
    <source>
        <strain evidence="3 4">NRRL 20693</strain>
    </source>
</reference>
<evidence type="ECO:0000313" key="3">
    <source>
        <dbReference type="EMBL" id="KAF5657687.1"/>
    </source>
</evidence>
<proteinExistence type="predicted"/>
<dbReference type="AlphaFoldDB" id="A0A8H5SU05"/>
<feature type="coiled-coil region" evidence="1">
    <location>
        <begin position="172"/>
        <end position="199"/>
    </location>
</feature>
<dbReference type="EMBL" id="JAAGWQ010000272">
    <property type="protein sequence ID" value="KAF5657687.1"/>
    <property type="molecule type" value="Genomic_DNA"/>
</dbReference>
<keyword evidence="1" id="KW-0175">Coiled coil</keyword>
<comment type="caution">
    <text evidence="3">The sequence shown here is derived from an EMBL/GenBank/DDBJ whole genome shotgun (WGS) entry which is preliminary data.</text>
</comment>